<keyword evidence="2" id="KW-1185">Reference proteome</keyword>
<name>A0AA87Z7I1_FICCA</name>
<comment type="caution">
    <text evidence="1">The sequence shown here is derived from an EMBL/GenBank/DDBJ whole genome shotgun (WGS) entry which is preliminary data.</text>
</comment>
<proteinExistence type="predicted"/>
<evidence type="ECO:0000313" key="1">
    <source>
        <dbReference type="EMBL" id="GMN30993.1"/>
    </source>
</evidence>
<gene>
    <name evidence="1" type="ORF">TIFTF001_003064</name>
</gene>
<dbReference type="Proteomes" id="UP001187192">
    <property type="component" value="Unassembled WGS sequence"/>
</dbReference>
<dbReference type="EMBL" id="BTGU01000003">
    <property type="protein sequence ID" value="GMN30993.1"/>
    <property type="molecule type" value="Genomic_DNA"/>
</dbReference>
<protein>
    <submittedName>
        <fullName evidence="1">Uncharacterized protein</fullName>
    </submittedName>
</protein>
<dbReference type="AlphaFoldDB" id="A0AA87Z7I1"/>
<accession>A0AA87Z7I1</accession>
<sequence length="72" mass="7505">MIGSAGRIADRRVVTVATSFIAISGGASKIGSGSGHCVSLLAFSLFYNSYPFQVCTSSLSTTSFILIHNQSD</sequence>
<evidence type="ECO:0000313" key="2">
    <source>
        <dbReference type="Proteomes" id="UP001187192"/>
    </source>
</evidence>
<reference evidence="1" key="1">
    <citation type="submission" date="2023-07" db="EMBL/GenBank/DDBJ databases">
        <title>draft genome sequence of fig (Ficus carica).</title>
        <authorList>
            <person name="Takahashi T."/>
            <person name="Nishimura K."/>
        </authorList>
    </citation>
    <scope>NUCLEOTIDE SEQUENCE</scope>
</reference>
<organism evidence="1 2">
    <name type="scientific">Ficus carica</name>
    <name type="common">Common fig</name>
    <dbReference type="NCBI Taxonomy" id="3494"/>
    <lineage>
        <taxon>Eukaryota</taxon>
        <taxon>Viridiplantae</taxon>
        <taxon>Streptophyta</taxon>
        <taxon>Embryophyta</taxon>
        <taxon>Tracheophyta</taxon>
        <taxon>Spermatophyta</taxon>
        <taxon>Magnoliopsida</taxon>
        <taxon>eudicotyledons</taxon>
        <taxon>Gunneridae</taxon>
        <taxon>Pentapetalae</taxon>
        <taxon>rosids</taxon>
        <taxon>fabids</taxon>
        <taxon>Rosales</taxon>
        <taxon>Moraceae</taxon>
        <taxon>Ficeae</taxon>
        <taxon>Ficus</taxon>
    </lineage>
</organism>